<feature type="transmembrane region" description="Helical" evidence="7">
    <location>
        <begin position="20"/>
        <end position="45"/>
    </location>
</feature>
<dbReference type="STRING" id="2018661.A0A2A2K1X3"/>
<accession>A0A2A2K1X3</accession>
<evidence type="ECO:0000259" key="8">
    <source>
        <dbReference type="Pfam" id="PF01529"/>
    </source>
</evidence>
<gene>
    <name evidence="9" type="ORF">WR25_22195</name>
</gene>
<keyword evidence="4 7" id="KW-1133">Transmembrane helix</keyword>
<feature type="transmembrane region" description="Helical" evidence="7">
    <location>
        <begin position="51"/>
        <end position="68"/>
    </location>
</feature>
<dbReference type="EC" id="2.3.1.225" evidence="7"/>
<keyword evidence="5 7" id="KW-0472">Membrane</keyword>
<dbReference type="InterPro" id="IPR039859">
    <property type="entry name" value="PFA4/ZDH16/20/ERF2-like"/>
</dbReference>
<keyword evidence="6 7" id="KW-0012">Acyltransferase</keyword>
<comment type="caution">
    <text evidence="9">The sequence shown here is derived from an EMBL/GenBank/DDBJ whole genome shotgun (WGS) entry which is preliminary data.</text>
</comment>
<protein>
    <recommendedName>
        <fullName evidence="7">Palmitoyltransferase</fullName>
        <ecNumber evidence="7">2.3.1.225</ecNumber>
    </recommendedName>
</protein>
<dbReference type="PANTHER" id="PTHR12246">
    <property type="entry name" value="PALMITOYLTRANSFERASE ZDHHC16"/>
    <property type="match status" value="1"/>
</dbReference>
<feature type="domain" description="Palmitoyltransferase DHHC" evidence="8">
    <location>
        <begin position="105"/>
        <end position="231"/>
    </location>
</feature>
<sequence length="275" mass="31629">MTRSTQCCGRKWCVSDPCGLVCAVITWFLIAYGQICVACVMMHSYETYTKHTIANLIVFEVFSILAFVSHLKTMLTDPGAVPKGNATDEYIERLQAIDDNRVIYKCHKCCSIKPKRAHHCSVCERCIRRMDHHCPWVNNCVGEANQKFFVLFTMYIALLSAHALYWGIWQFMLCVESEWSRCSSVGPPATTLMLIFLLFEAILFVIFTSVMFGTQIAGICQDETTIESMRKDHEDRQNNNYWKNLQLVFGGPFGLYWFNPLSEPYMTKSAYEYSV</sequence>
<feature type="transmembrane region" description="Helical" evidence="7">
    <location>
        <begin position="148"/>
        <end position="172"/>
    </location>
</feature>
<evidence type="ECO:0000256" key="5">
    <source>
        <dbReference type="ARBA" id="ARBA00023136"/>
    </source>
</evidence>
<dbReference type="EMBL" id="LIAE01009866">
    <property type="protein sequence ID" value="PAV67921.1"/>
    <property type="molecule type" value="Genomic_DNA"/>
</dbReference>
<keyword evidence="2 7" id="KW-0808">Transferase</keyword>
<dbReference type="OrthoDB" id="331948at2759"/>
<comment type="similarity">
    <text evidence="7">Belongs to the DHHC palmitoyltransferase family.</text>
</comment>
<evidence type="ECO:0000256" key="7">
    <source>
        <dbReference type="RuleBase" id="RU079119"/>
    </source>
</evidence>
<evidence type="ECO:0000256" key="2">
    <source>
        <dbReference type="ARBA" id="ARBA00022679"/>
    </source>
</evidence>
<feature type="transmembrane region" description="Helical" evidence="7">
    <location>
        <begin position="192"/>
        <end position="220"/>
    </location>
</feature>
<dbReference type="GO" id="GO:0019706">
    <property type="term" value="F:protein-cysteine S-palmitoyltransferase activity"/>
    <property type="evidence" value="ECO:0007669"/>
    <property type="project" value="UniProtKB-EC"/>
</dbReference>
<comment type="subcellular location">
    <subcellularLocation>
        <location evidence="1">Membrane</location>
        <topology evidence="1">Multi-pass membrane protein</topology>
    </subcellularLocation>
</comment>
<dbReference type="AlphaFoldDB" id="A0A2A2K1X3"/>
<evidence type="ECO:0000256" key="1">
    <source>
        <dbReference type="ARBA" id="ARBA00004141"/>
    </source>
</evidence>
<evidence type="ECO:0000256" key="3">
    <source>
        <dbReference type="ARBA" id="ARBA00022692"/>
    </source>
</evidence>
<comment type="catalytic activity">
    <reaction evidence="7">
        <text>L-cysteinyl-[protein] + hexadecanoyl-CoA = S-hexadecanoyl-L-cysteinyl-[protein] + CoA</text>
        <dbReference type="Rhea" id="RHEA:36683"/>
        <dbReference type="Rhea" id="RHEA-COMP:10131"/>
        <dbReference type="Rhea" id="RHEA-COMP:11032"/>
        <dbReference type="ChEBI" id="CHEBI:29950"/>
        <dbReference type="ChEBI" id="CHEBI:57287"/>
        <dbReference type="ChEBI" id="CHEBI:57379"/>
        <dbReference type="ChEBI" id="CHEBI:74151"/>
        <dbReference type="EC" id="2.3.1.225"/>
    </reaction>
</comment>
<reference evidence="9 10" key="1">
    <citation type="journal article" date="2017" name="Curr. Biol.">
        <title>Genome architecture and evolution of a unichromosomal asexual nematode.</title>
        <authorList>
            <person name="Fradin H."/>
            <person name="Zegar C."/>
            <person name="Gutwein M."/>
            <person name="Lucas J."/>
            <person name="Kovtun M."/>
            <person name="Corcoran D."/>
            <person name="Baugh L.R."/>
            <person name="Kiontke K."/>
            <person name="Gunsalus K."/>
            <person name="Fitch D.H."/>
            <person name="Piano F."/>
        </authorList>
    </citation>
    <scope>NUCLEOTIDE SEQUENCE [LARGE SCALE GENOMIC DNA]</scope>
    <source>
        <strain evidence="9">PF1309</strain>
    </source>
</reference>
<organism evidence="9 10">
    <name type="scientific">Diploscapter pachys</name>
    <dbReference type="NCBI Taxonomy" id="2018661"/>
    <lineage>
        <taxon>Eukaryota</taxon>
        <taxon>Metazoa</taxon>
        <taxon>Ecdysozoa</taxon>
        <taxon>Nematoda</taxon>
        <taxon>Chromadorea</taxon>
        <taxon>Rhabditida</taxon>
        <taxon>Rhabditina</taxon>
        <taxon>Rhabditomorpha</taxon>
        <taxon>Rhabditoidea</taxon>
        <taxon>Rhabditidae</taxon>
        <taxon>Diploscapter</taxon>
    </lineage>
</organism>
<dbReference type="InterPro" id="IPR001594">
    <property type="entry name" value="Palmitoyltrfase_DHHC"/>
</dbReference>
<proteinExistence type="inferred from homology"/>
<comment type="domain">
    <text evidence="7">The DHHC domain is required for palmitoyltransferase activity.</text>
</comment>
<dbReference type="Proteomes" id="UP000218231">
    <property type="component" value="Unassembled WGS sequence"/>
</dbReference>
<dbReference type="PROSITE" id="PS50216">
    <property type="entry name" value="DHHC"/>
    <property type="match status" value="1"/>
</dbReference>
<dbReference type="GO" id="GO:0016020">
    <property type="term" value="C:membrane"/>
    <property type="evidence" value="ECO:0007669"/>
    <property type="project" value="UniProtKB-SubCell"/>
</dbReference>
<keyword evidence="3 7" id="KW-0812">Transmembrane</keyword>
<evidence type="ECO:0000313" key="9">
    <source>
        <dbReference type="EMBL" id="PAV67921.1"/>
    </source>
</evidence>
<dbReference type="Pfam" id="PF01529">
    <property type="entry name" value="DHHC"/>
    <property type="match status" value="1"/>
</dbReference>
<evidence type="ECO:0000313" key="10">
    <source>
        <dbReference type="Proteomes" id="UP000218231"/>
    </source>
</evidence>
<name>A0A2A2K1X3_9BILA</name>
<evidence type="ECO:0000256" key="6">
    <source>
        <dbReference type="ARBA" id="ARBA00023315"/>
    </source>
</evidence>
<keyword evidence="10" id="KW-1185">Reference proteome</keyword>
<evidence type="ECO:0000256" key="4">
    <source>
        <dbReference type="ARBA" id="ARBA00022989"/>
    </source>
</evidence>